<evidence type="ECO:0000313" key="6">
    <source>
        <dbReference type="Proteomes" id="UP000824120"/>
    </source>
</evidence>
<dbReference type="PANTHER" id="PTHR33022">
    <property type="entry name" value="DUF1985 DOMAIN-CONTAINING PROTEIN"/>
    <property type="match status" value="1"/>
</dbReference>
<organism evidence="5 6">
    <name type="scientific">Solanum commersonii</name>
    <name type="common">Commerson's wild potato</name>
    <name type="synonym">Commerson's nightshade</name>
    <dbReference type="NCBI Taxonomy" id="4109"/>
    <lineage>
        <taxon>Eukaryota</taxon>
        <taxon>Viridiplantae</taxon>
        <taxon>Streptophyta</taxon>
        <taxon>Embryophyta</taxon>
        <taxon>Tracheophyta</taxon>
        <taxon>Spermatophyta</taxon>
        <taxon>Magnoliopsida</taxon>
        <taxon>eudicotyledons</taxon>
        <taxon>Gunneridae</taxon>
        <taxon>Pentapetalae</taxon>
        <taxon>asterids</taxon>
        <taxon>lamiids</taxon>
        <taxon>Solanales</taxon>
        <taxon>Solanaceae</taxon>
        <taxon>Solanoideae</taxon>
        <taxon>Solaneae</taxon>
        <taxon>Solanum</taxon>
    </lineage>
</organism>
<dbReference type="EMBL" id="JACXVP010000011">
    <property type="protein sequence ID" value="KAG5576827.1"/>
    <property type="molecule type" value="Genomic_DNA"/>
</dbReference>
<name>A0A9J5WLN7_SOLCO</name>
<reference evidence="5 6" key="1">
    <citation type="submission" date="2020-09" db="EMBL/GenBank/DDBJ databases">
        <title>De no assembly of potato wild relative species, Solanum commersonii.</title>
        <authorList>
            <person name="Cho K."/>
        </authorList>
    </citation>
    <scope>NUCLEOTIDE SEQUENCE [LARGE SCALE GENOMIC DNA]</scope>
    <source>
        <strain evidence="5">LZ3.2</strain>
        <tissue evidence="5">Leaf</tissue>
    </source>
</reference>
<keyword evidence="3" id="KW-0378">Hydrolase</keyword>
<dbReference type="PANTHER" id="PTHR33022:SF20">
    <property type="entry name" value="UBIQUITIN-LIKE PROTEASE FAMILY PROFILE DOMAIN-CONTAINING PROTEIN"/>
    <property type="match status" value="1"/>
</dbReference>
<dbReference type="SUPFAM" id="SSF54001">
    <property type="entry name" value="Cysteine proteinases"/>
    <property type="match status" value="1"/>
</dbReference>
<dbReference type="Pfam" id="PF02902">
    <property type="entry name" value="Peptidase_C48"/>
    <property type="match status" value="1"/>
</dbReference>
<evidence type="ECO:0000256" key="1">
    <source>
        <dbReference type="ARBA" id="ARBA00005234"/>
    </source>
</evidence>
<dbReference type="InterPro" id="IPR003653">
    <property type="entry name" value="Peptidase_C48_C"/>
</dbReference>
<keyword evidence="6" id="KW-1185">Reference proteome</keyword>
<dbReference type="GO" id="GO:0008234">
    <property type="term" value="F:cysteine-type peptidase activity"/>
    <property type="evidence" value="ECO:0007669"/>
    <property type="project" value="InterPro"/>
</dbReference>
<evidence type="ECO:0000313" key="5">
    <source>
        <dbReference type="EMBL" id="KAG5576827.1"/>
    </source>
</evidence>
<dbReference type="Gene3D" id="3.40.395.10">
    <property type="entry name" value="Adenoviral Proteinase, Chain A"/>
    <property type="match status" value="1"/>
</dbReference>
<comment type="similarity">
    <text evidence="1">Belongs to the peptidase C48 family.</text>
</comment>
<evidence type="ECO:0000259" key="4">
    <source>
        <dbReference type="Pfam" id="PF02902"/>
    </source>
</evidence>
<keyword evidence="2" id="KW-0645">Protease</keyword>
<dbReference type="OrthoDB" id="1305603at2759"/>
<sequence length="111" mass="13024">MNITRIEEYYSPTQEENEFFDIVFIDNIPQQTHETLDCGIYMLAYAEYLSYKQGISAGNFDALFLRSRYAKLLWNYGQQKSDVRAISDNEAPPRHIRNNVAFEDSETIQIE</sequence>
<dbReference type="Proteomes" id="UP000824120">
    <property type="component" value="Chromosome 11"/>
</dbReference>
<dbReference type="GO" id="GO:0006508">
    <property type="term" value="P:proteolysis"/>
    <property type="evidence" value="ECO:0007669"/>
    <property type="project" value="UniProtKB-KW"/>
</dbReference>
<gene>
    <name evidence="5" type="ORF">H5410_056961</name>
</gene>
<feature type="domain" description="Ubiquitin-like protease family profile" evidence="4">
    <location>
        <begin position="7"/>
        <end position="72"/>
    </location>
</feature>
<accession>A0A9J5WLN7</accession>
<dbReference type="AlphaFoldDB" id="A0A9J5WLN7"/>
<dbReference type="InterPro" id="IPR038765">
    <property type="entry name" value="Papain-like_cys_pep_sf"/>
</dbReference>
<protein>
    <recommendedName>
        <fullName evidence="4">Ubiquitin-like protease family profile domain-containing protein</fullName>
    </recommendedName>
</protein>
<comment type="caution">
    <text evidence="5">The sequence shown here is derived from an EMBL/GenBank/DDBJ whole genome shotgun (WGS) entry which is preliminary data.</text>
</comment>
<proteinExistence type="inferred from homology"/>
<evidence type="ECO:0000256" key="2">
    <source>
        <dbReference type="ARBA" id="ARBA00022670"/>
    </source>
</evidence>
<evidence type="ECO:0000256" key="3">
    <source>
        <dbReference type="ARBA" id="ARBA00022801"/>
    </source>
</evidence>